<sequence length="134" mass="14000">MSLSTSFLSGLLRMAMAISPMYECCGLGSSGPRGSRLRGSTRRGWLGGYPAAAAAAAAAAPPKPPISGAPMPPMKGPYMRLLTTLGSCGWCGWGTCRWAERGGRTQARPAEARRSLSARASWYRSRCCSVGVAG</sequence>
<name>A0A5B7HJB2_PORTR</name>
<evidence type="ECO:0000313" key="2">
    <source>
        <dbReference type="EMBL" id="MPC68674.1"/>
    </source>
</evidence>
<dbReference type="EMBL" id="VSRR010028204">
    <property type="protein sequence ID" value="MPC68674.1"/>
    <property type="molecule type" value="Genomic_DNA"/>
</dbReference>
<proteinExistence type="predicted"/>
<evidence type="ECO:0000256" key="1">
    <source>
        <dbReference type="SAM" id="SignalP"/>
    </source>
</evidence>
<keyword evidence="3" id="KW-1185">Reference proteome</keyword>
<dbReference type="PROSITE" id="PS51318">
    <property type="entry name" value="TAT"/>
    <property type="match status" value="1"/>
</dbReference>
<feature type="signal peptide" evidence="1">
    <location>
        <begin position="1"/>
        <end position="17"/>
    </location>
</feature>
<dbReference type="InterPro" id="IPR006311">
    <property type="entry name" value="TAT_signal"/>
</dbReference>
<reference evidence="2 3" key="1">
    <citation type="submission" date="2019-05" db="EMBL/GenBank/DDBJ databases">
        <title>Another draft genome of Portunus trituberculatus and its Hox gene families provides insights of decapod evolution.</title>
        <authorList>
            <person name="Jeong J.-H."/>
            <person name="Song I."/>
            <person name="Kim S."/>
            <person name="Choi T."/>
            <person name="Kim D."/>
            <person name="Ryu S."/>
            <person name="Kim W."/>
        </authorList>
    </citation>
    <scope>NUCLEOTIDE SEQUENCE [LARGE SCALE GENOMIC DNA]</scope>
    <source>
        <tissue evidence="2">Muscle</tissue>
    </source>
</reference>
<evidence type="ECO:0000313" key="3">
    <source>
        <dbReference type="Proteomes" id="UP000324222"/>
    </source>
</evidence>
<feature type="chain" id="PRO_5022763438" description="Secreted protein" evidence="1">
    <location>
        <begin position="18"/>
        <end position="134"/>
    </location>
</feature>
<gene>
    <name evidence="2" type="ORF">E2C01_062877</name>
</gene>
<organism evidence="2 3">
    <name type="scientific">Portunus trituberculatus</name>
    <name type="common">Swimming crab</name>
    <name type="synonym">Neptunus trituberculatus</name>
    <dbReference type="NCBI Taxonomy" id="210409"/>
    <lineage>
        <taxon>Eukaryota</taxon>
        <taxon>Metazoa</taxon>
        <taxon>Ecdysozoa</taxon>
        <taxon>Arthropoda</taxon>
        <taxon>Crustacea</taxon>
        <taxon>Multicrustacea</taxon>
        <taxon>Malacostraca</taxon>
        <taxon>Eumalacostraca</taxon>
        <taxon>Eucarida</taxon>
        <taxon>Decapoda</taxon>
        <taxon>Pleocyemata</taxon>
        <taxon>Brachyura</taxon>
        <taxon>Eubrachyura</taxon>
        <taxon>Portunoidea</taxon>
        <taxon>Portunidae</taxon>
        <taxon>Portuninae</taxon>
        <taxon>Portunus</taxon>
    </lineage>
</organism>
<accession>A0A5B7HJB2</accession>
<dbReference type="AlphaFoldDB" id="A0A5B7HJB2"/>
<dbReference type="Proteomes" id="UP000324222">
    <property type="component" value="Unassembled WGS sequence"/>
</dbReference>
<protein>
    <recommendedName>
        <fullName evidence="4">Secreted protein</fullName>
    </recommendedName>
</protein>
<comment type="caution">
    <text evidence="2">The sequence shown here is derived from an EMBL/GenBank/DDBJ whole genome shotgun (WGS) entry which is preliminary data.</text>
</comment>
<keyword evidence="1" id="KW-0732">Signal</keyword>
<evidence type="ECO:0008006" key="4">
    <source>
        <dbReference type="Google" id="ProtNLM"/>
    </source>
</evidence>